<proteinExistence type="predicted"/>
<dbReference type="InterPro" id="IPR001647">
    <property type="entry name" value="HTH_TetR"/>
</dbReference>
<sequence>MGWGNFTLKSPSRQQIFELRSHLVQTLIATPSPMSTQTTATGRRAPAGIKSQQRVKDILQAGRDVFAEKGYDAATSAEIAQRAGISEATVFSYFSGKRELCARVIADWYDEIINAFETGLPRDGSVRQQFAFIVRTHMRLMLMNGTGLCALVLSEGRTKQHDLSDTLTELQRRYTAPLMDVLARGQALGHVRNDVPLRLLRSLVFGPMEHVLWDATLAKRRLSQTQIETTANELVEVLWAALQPPNAQLAALAQFRQDVEEASRRFETSVAREKPTS</sequence>
<keyword evidence="1 2" id="KW-0238">DNA-binding</keyword>
<dbReference type="Pfam" id="PF08359">
    <property type="entry name" value="TetR_C_4"/>
    <property type="match status" value="1"/>
</dbReference>
<dbReference type="InterPro" id="IPR050109">
    <property type="entry name" value="HTH-type_TetR-like_transc_reg"/>
</dbReference>
<evidence type="ECO:0000259" key="3">
    <source>
        <dbReference type="PROSITE" id="PS50977"/>
    </source>
</evidence>
<dbReference type="PROSITE" id="PS50977">
    <property type="entry name" value="HTH_TETR_2"/>
    <property type="match status" value="1"/>
</dbReference>
<dbReference type="PANTHER" id="PTHR30055">
    <property type="entry name" value="HTH-TYPE TRANSCRIPTIONAL REGULATOR RUTR"/>
    <property type="match status" value="1"/>
</dbReference>
<dbReference type="Proteomes" id="UP000054911">
    <property type="component" value="Unassembled WGS sequence"/>
</dbReference>
<feature type="DNA-binding region" description="H-T-H motif" evidence="2">
    <location>
        <begin position="75"/>
        <end position="94"/>
    </location>
</feature>
<evidence type="ECO:0000256" key="1">
    <source>
        <dbReference type="ARBA" id="ARBA00023125"/>
    </source>
</evidence>
<protein>
    <submittedName>
        <fullName evidence="4">TetR family transcriptional regulator</fullName>
    </submittedName>
</protein>
<dbReference type="PANTHER" id="PTHR30055:SF226">
    <property type="entry name" value="HTH-TYPE TRANSCRIPTIONAL REGULATOR PKSA"/>
    <property type="match status" value="1"/>
</dbReference>
<organism evidence="4 5">
    <name type="scientific">Caballeronia pedi</name>
    <dbReference type="NCBI Taxonomy" id="1777141"/>
    <lineage>
        <taxon>Bacteria</taxon>
        <taxon>Pseudomonadati</taxon>
        <taxon>Pseudomonadota</taxon>
        <taxon>Betaproteobacteria</taxon>
        <taxon>Burkholderiales</taxon>
        <taxon>Burkholderiaceae</taxon>
        <taxon>Caballeronia</taxon>
    </lineage>
</organism>
<dbReference type="Pfam" id="PF00440">
    <property type="entry name" value="TetR_N"/>
    <property type="match status" value="1"/>
</dbReference>
<dbReference type="InterPro" id="IPR036271">
    <property type="entry name" value="Tet_transcr_reg_TetR-rel_C_sf"/>
</dbReference>
<evidence type="ECO:0000313" key="4">
    <source>
        <dbReference type="EMBL" id="SAK55032.1"/>
    </source>
</evidence>
<reference evidence="4" key="1">
    <citation type="submission" date="2016-01" db="EMBL/GenBank/DDBJ databases">
        <authorList>
            <person name="Peeters C."/>
        </authorList>
    </citation>
    <scope>NUCLEOTIDE SEQUENCE [LARGE SCALE GENOMIC DNA]</scope>
    <source>
        <strain evidence="4">LMG 29323</strain>
    </source>
</reference>
<dbReference type="Gene3D" id="1.10.10.60">
    <property type="entry name" value="Homeodomain-like"/>
    <property type="match status" value="1"/>
</dbReference>
<dbReference type="InterPro" id="IPR009057">
    <property type="entry name" value="Homeodomain-like_sf"/>
</dbReference>
<dbReference type="Gene3D" id="1.10.357.10">
    <property type="entry name" value="Tetracycline Repressor, domain 2"/>
    <property type="match status" value="1"/>
</dbReference>
<dbReference type="SUPFAM" id="SSF46689">
    <property type="entry name" value="Homeodomain-like"/>
    <property type="match status" value="1"/>
</dbReference>
<accession>A0A158AB15</accession>
<name>A0A158AB15_9BURK</name>
<dbReference type="GO" id="GO:0003700">
    <property type="term" value="F:DNA-binding transcription factor activity"/>
    <property type="evidence" value="ECO:0007669"/>
    <property type="project" value="TreeGrafter"/>
</dbReference>
<dbReference type="InterPro" id="IPR013570">
    <property type="entry name" value="Tscrpt_reg_YsiA_C"/>
</dbReference>
<keyword evidence="5" id="KW-1185">Reference proteome</keyword>
<evidence type="ECO:0000256" key="2">
    <source>
        <dbReference type="PROSITE-ProRule" id="PRU00335"/>
    </source>
</evidence>
<dbReference type="STRING" id="1777141.AWB80_02047"/>
<dbReference type="EMBL" id="FCOE02000005">
    <property type="protein sequence ID" value="SAK55032.1"/>
    <property type="molecule type" value="Genomic_DNA"/>
</dbReference>
<comment type="caution">
    <text evidence="4">The sequence shown here is derived from an EMBL/GenBank/DDBJ whole genome shotgun (WGS) entry which is preliminary data.</text>
</comment>
<dbReference type="AlphaFoldDB" id="A0A158AB15"/>
<evidence type="ECO:0000313" key="5">
    <source>
        <dbReference type="Proteomes" id="UP000054911"/>
    </source>
</evidence>
<feature type="domain" description="HTH tetR-type" evidence="3">
    <location>
        <begin position="52"/>
        <end position="112"/>
    </location>
</feature>
<gene>
    <name evidence="4" type="ORF">AWB80_02047</name>
</gene>
<dbReference type="SUPFAM" id="SSF48498">
    <property type="entry name" value="Tetracyclin repressor-like, C-terminal domain"/>
    <property type="match status" value="1"/>
</dbReference>
<dbReference type="PRINTS" id="PR00455">
    <property type="entry name" value="HTHTETR"/>
</dbReference>
<dbReference type="GO" id="GO:0000976">
    <property type="term" value="F:transcription cis-regulatory region binding"/>
    <property type="evidence" value="ECO:0007669"/>
    <property type="project" value="TreeGrafter"/>
</dbReference>